<organism evidence="1 2">
    <name type="scientific">Elysia marginata</name>
    <dbReference type="NCBI Taxonomy" id="1093978"/>
    <lineage>
        <taxon>Eukaryota</taxon>
        <taxon>Metazoa</taxon>
        <taxon>Spiralia</taxon>
        <taxon>Lophotrochozoa</taxon>
        <taxon>Mollusca</taxon>
        <taxon>Gastropoda</taxon>
        <taxon>Heterobranchia</taxon>
        <taxon>Euthyneura</taxon>
        <taxon>Panpulmonata</taxon>
        <taxon>Sacoglossa</taxon>
        <taxon>Placobranchoidea</taxon>
        <taxon>Plakobranchidae</taxon>
        <taxon>Elysia</taxon>
    </lineage>
</organism>
<sequence>MYPSHQSRIQYQTPEQNVSITLNSIHYTRAGSKVRHSELMYRSHQSSIQRQTLGEDVSISPERYPMPDTGTEGIHLTKDVSIARHRDRMYPPH</sequence>
<protein>
    <submittedName>
        <fullName evidence="1">Uncharacterized protein</fullName>
    </submittedName>
</protein>
<accession>A0AAV4IGX8</accession>
<dbReference type="AlphaFoldDB" id="A0AAV4IGX8"/>
<gene>
    <name evidence="1" type="ORF">ElyMa_004767600</name>
</gene>
<evidence type="ECO:0000313" key="1">
    <source>
        <dbReference type="EMBL" id="GFS08833.1"/>
    </source>
</evidence>
<keyword evidence="2" id="KW-1185">Reference proteome</keyword>
<dbReference type="Proteomes" id="UP000762676">
    <property type="component" value="Unassembled WGS sequence"/>
</dbReference>
<proteinExistence type="predicted"/>
<comment type="caution">
    <text evidence="1">The sequence shown here is derived from an EMBL/GenBank/DDBJ whole genome shotgun (WGS) entry which is preliminary data.</text>
</comment>
<name>A0AAV4IGX8_9GAST</name>
<evidence type="ECO:0000313" key="2">
    <source>
        <dbReference type="Proteomes" id="UP000762676"/>
    </source>
</evidence>
<dbReference type="EMBL" id="BMAT01009560">
    <property type="protein sequence ID" value="GFS08833.1"/>
    <property type="molecule type" value="Genomic_DNA"/>
</dbReference>
<reference evidence="1 2" key="1">
    <citation type="journal article" date="2021" name="Elife">
        <title>Chloroplast acquisition without the gene transfer in kleptoplastic sea slugs, Plakobranchus ocellatus.</title>
        <authorList>
            <person name="Maeda T."/>
            <person name="Takahashi S."/>
            <person name="Yoshida T."/>
            <person name="Shimamura S."/>
            <person name="Takaki Y."/>
            <person name="Nagai Y."/>
            <person name="Toyoda A."/>
            <person name="Suzuki Y."/>
            <person name="Arimoto A."/>
            <person name="Ishii H."/>
            <person name="Satoh N."/>
            <person name="Nishiyama T."/>
            <person name="Hasebe M."/>
            <person name="Maruyama T."/>
            <person name="Minagawa J."/>
            <person name="Obokata J."/>
            <person name="Shigenobu S."/>
        </authorList>
    </citation>
    <scope>NUCLEOTIDE SEQUENCE [LARGE SCALE GENOMIC DNA]</scope>
</reference>